<keyword evidence="3 12" id="KW-0813">Transport</keyword>
<evidence type="ECO:0000259" key="13">
    <source>
        <dbReference type="PROSITE" id="PS50928"/>
    </source>
</evidence>
<keyword evidence="6" id="KW-0029">Amino-acid transport</keyword>
<dbReference type="GO" id="GO:0006865">
    <property type="term" value="P:amino acid transport"/>
    <property type="evidence" value="ECO:0007669"/>
    <property type="project" value="UniProtKB-KW"/>
</dbReference>
<evidence type="ECO:0000256" key="9">
    <source>
        <dbReference type="ARBA" id="ARBA00060298"/>
    </source>
</evidence>
<evidence type="ECO:0000313" key="15">
    <source>
        <dbReference type="Proteomes" id="UP000266113"/>
    </source>
</evidence>
<dbReference type="Gene3D" id="1.10.3720.10">
    <property type="entry name" value="MetI-like"/>
    <property type="match status" value="1"/>
</dbReference>
<feature type="transmembrane region" description="Helical" evidence="12">
    <location>
        <begin position="106"/>
        <end position="129"/>
    </location>
</feature>
<keyword evidence="5 12" id="KW-0812">Transmembrane</keyword>
<evidence type="ECO:0000256" key="12">
    <source>
        <dbReference type="RuleBase" id="RU363032"/>
    </source>
</evidence>
<evidence type="ECO:0000256" key="7">
    <source>
        <dbReference type="ARBA" id="ARBA00022989"/>
    </source>
</evidence>
<protein>
    <recommendedName>
        <fullName evidence="11">Glutamate/aspartate import permease protein GltK</fullName>
    </recommendedName>
</protein>
<dbReference type="InterPro" id="IPR043429">
    <property type="entry name" value="ArtM/GltK/GlnP/TcyL/YhdX-like"/>
</dbReference>
<dbReference type="Pfam" id="PF00528">
    <property type="entry name" value="BPD_transp_1"/>
    <property type="match status" value="1"/>
</dbReference>
<dbReference type="InterPro" id="IPR010065">
    <property type="entry name" value="AA_ABC_transptr_permease_3TM"/>
</dbReference>
<feature type="domain" description="ABC transmembrane type-1" evidence="13">
    <location>
        <begin position="75"/>
        <end position="279"/>
    </location>
</feature>
<feature type="transmembrane region" description="Helical" evidence="12">
    <location>
        <begin position="31"/>
        <end position="50"/>
    </location>
</feature>
<accession>A0A398DPD3</accession>
<dbReference type="SUPFAM" id="SSF161098">
    <property type="entry name" value="MetI-like"/>
    <property type="match status" value="1"/>
</dbReference>
<dbReference type="PROSITE" id="PS50928">
    <property type="entry name" value="ABC_TM1"/>
    <property type="match status" value="1"/>
</dbReference>
<organism evidence="14 15">
    <name type="scientific">Candidatus Cryosericum septentrionale</name>
    <dbReference type="NCBI Taxonomy" id="2290913"/>
    <lineage>
        <taxon>Bacteria</taxon>
        <taxon>Pseudomonadati</taxon>
        <taxon>Caldisericota/Cryosericota group</taxon>
        <taxon>Candidatus Cryosericota</taxon>
        <taxon>Candidatus Cryosericia</taxon>
        <taxon>Candidatus Cryosericales</taxon>
        <taxon>Candidatus Cryosericaceae</taxon>
        <taxon>Candidatus Cryosericum</taxon>
    </lineage>
</organism>
<evidence type="ECO:0000256" key="10">
    <source>
        <dbReference type="ARBA" id="ARBA00062718"/>
    </source>
</evidence>
<gene>
    <name evidence="14" type="ORF">SMC1_09445</name>
</gene>
<comment type="caution">
    <text evidence="14">The sequence shown here is derived from an EMBL/GenBank/DDBJ whole genome shotgun (WGS) entry which is preliminary data.</text>
</comment>
<evidence type="ECO:0000313" key="14">
    <source>
        <dbReference type="EMBL" id="RIE15829.1"/>
    </source>
</evidence>
<evidence type="ECO:0000256" key="1">
    <source>
        <dbReference type="ARBA" id="ARBA00004429"/>
    </source>
</evidence>
<keyword evidence="15" id="KW-1185">Reference proteome</keyword>
<dbReference type="PANTHER" id="PTHR30614:SF0">
    <property type="entry name" value="L-CYSTINE TRANSPORT SYSTEM PERMEASE PROTEIN TCYL"/>
    <property type="match status" value="1"/>
</dbReference>
<dbReference type="PANTHER" id="PTHR30614">
    <property type="entry name" value="MEMBRANE COMPONENT OF AMINO ACID ABC TRANSPORTER"/>
    <property type="match status" value="1"/>
</dbReference>
<feature type="transmembrane region" description="Helical" evidence="12">
    <location>
        <begin position="70"/>
        <end position="99"/>
    </location>
</feature>
<comment type="subcellular location">
    <subcellularLocation>
        <location evidence="1">Cell inner membrane</location>
        <topology evidence="1">Multi-pass membrane protein</topology>
    </subcellularLocation>
    <subcellularLocation>
        <location evidence="12">Cell membrane</location>
        <topology evidence="12">Multi-pass membrane protein</topology>
    </subcellularLocation>
</comment>
<comment type="function">
    <text evidence="9">Part of the ABC transporter complex GltIJKL involved in glutamate and aspartate uptake. Probably responsible for the translocation of the substrate across the membrane.</text>
</comment>
<proteinExistence type="inferred from homology"/>
<dbReference type="FunFam" id="1.10.3720.10:FF:000006">
    <property type="entry name" value="Glutamate/aspartate ABC transporter, permease protein GltK"/>
    <property type="match status" value="1"/>
</dbReference>
<dbReference type="NCBIfam" id="TIGR01726">
    <property type="entry name" value="HEQRo_perm_3TM"/>
    <property type="match status" value="1"/>
</dbReference>
<evidence type="ECO:0000256" key="2">
    <source>
        <dbReference type="ARBA" id="ARBA00010072"/>
    </source>
</evidence>
<keyword evidence="7 12" id="KW-1133">Transmembrane helix</keyword>
<feature type="transmembrane region" description="Helical" evidence="12">
    <location>
        <begin position="260"/>
        <end position="281"/>
    </location>
</feature>
<dbReference type="Proteomes" id="UP000266113">
    <property type="component" value="Unassembled WGS sequence"/>
</dbReference>
<reference evidence="14 15" key="1">
    <citation type="submission" date="2018-09" db="EMBL/GenBank/DDBJ databases">
        <title>Discovery and Ecogenomic Context for Candidatus Cryosericales, a Global Caldiserica Order Active in Thawing Permafrost.</title>
        <authorList>
            <person name="Martinez M.A."/>
            <person name="Woodcroft B.J."/>
            <person name="Ignacio Espinoza J.C."/>
            <person name="Zayed A."/>
            <person name="Singleton C.M."/>
            <person name="Boyd J."/>
            <person name="Li Y.-F."/>
            <person name="Purvine S."/>
            <person name="Maughan H."/>
            <person name="Hodgkins S.B."/>
            <person name="Anderson D."/>
            <person name="Sederholm M."/>
            <person name="Temperton B."/>
            <person name="Saleska S.R."/>
            <person name="Tyson G.W."/>
            <person name="Rich V.I."/>
        </authorList>
    </citation>
    <scope>NUCLEOTIDE SEQUENCE [LARGE SCALE GENOMIC DNA]</scope>
    <source>
        <strain evidence="14 15">SMC1</strain>
    </source>
</reference>
<evidence type="ECO:0000256" key="4">
    <source>
        <dbReference type="ARBA" id="ARBA00022475"/>
    </source>
</evidence>
<evidence type="ECO:0000256" key="8">
    <source>
        <dbReference type="ARBA" id="ARBA00023136"/>
    </source>
</evidence>
<keyword evidence="4" id="KW-1003">Cell membrane</keyword>
<evidence type="ECO:0000256" key="11">
    <source>
        <dbReference type="ARBA" id="ARBA00073645"/>
    </source>
</evidence>
<dbReference type="RefSeq" id="WP_119086522.1">
    <property type="nucleotide sequence ID" value="NZ_QXIY01000044.1"/>
</dbReference>
<dbReference type="GO" id="GO:0043190">
    <property type="term" value="C:ATP-binding cassette (ABC) transporter complex"/>
    <property type="evidence" value="ECO:0007669"/>
    <property type="project" value="InterPro"/>
</dbReference>
<sequence length="318" mass="34416">MTGAAQGSGPEYPVRFPIRPQNTKVVPLRHWGRWVSAVIVLYLVVALLYSSAGNPNIDWPTIRDYLFKPLVLRGLVVTIYLTFIAMAIGILGGILLAVMRLSENRVLSAIAVAYIWFFRGIPVLVQILIWGFLGALYPTLFFGLPFTGILFGSAETSAAIGATTAAILALGLNEAAYCAELVRAGIISVDAGQTEASLSLGMSPTLTMRRVVLPQAMRVIVPTMGNETIGMLKTSALVSVIAGRDLLTNLQLAYGQNFKIIPLLSVACIWYLFLTSILSIGQHYLEAYYGKGSGRKEAAAAEKRAARRELRRAGMGHV</sequence>
<dbReference type="CDD" id="cd06261">
    <property type="entry name" value="TM_PBP2"/>
    <property type="match status" value="1"/>
</dbReference>
<dbReference type="InterPro" id="IPR000515">
    <property type="entry name" value="MetI-like"/>
</dbReference>
<name>A0A398DPD3_9BACT</name>
<dbReference type="EMBL" id="QXIY01000044">
    <property type="protein sequence ID" value="RIE15829.1"/>
    <property type="molecule type" value="Genomic_DNA"/>
</dbReference>
<evidence type="ECO:0000256" key="6">
    <source>
        <dbReference type="ARBA" id="ARBA00022970"/>
    </source>
</evidence>
<dbReference type="OrthoDB" id="9814550at2"/>
<comment type="subunit">
    <text evidence="10">The complex is composed of two ATP-binding proteins (GltL), two transmembrane proteins (GltJ and GltK) and a solute-binding protein (GltI).</text>
</comment>
<keyword evidence="8 12" id="KW-0472">Membrane</keyword>
<evidence type="ECO:0000256" key="5">
    <source>
        <dbReference type="ARBA" id="ARBA00022692"/>
    </source>
</evidence>
<dbReference type="InterPro" id="IPR035906">
    <property type="entry name" value="MetI-like_sf"/>
</dbReference>
<dbReference type="GO" id="GO:0022857">
    <property type="term" value="F:transmembrane transporter activity"/>
    <property type="evidence" value="ECO:0007669"/>
    <property type="project" value="InterPro"/>
</dbReference>
<dbReference type="AlphaFoldDB" id="A0A398DPD3"/>
<comment type="similarity">
    <text evidence="2">Belongs to the binding-protein-dependent transport system permease family. HisMQ subfamily.</text>
</comment>
<evidence type="ECO:0000256" key="3">
    <source>
        <dbReference type="ARBA" id="ARBA00022448"/>
    </source>
</evidence>